<keyword evidence="4" id="KW-0597">Phosphoprotein</keyword>
<dbReference type="CDD" id="cd12117">
    <property type="entry name" value="A_NRPS_Srf_like"/>
    <property type="match status" value="1"/>
</dbReference>
<feature type="domain" description="Carrier" evidence="8">
    <location>
        <begin position="1014"/>
        <end position="1088"/>
    </location>
</feature>
<dbReference type="InterPro" id="IPR025110">
    <property type="entry name" value="AMP-bd_C"/>
</dbReference>
<keyword evidence="3" id="KW-0596">Phosphopantetheine</keyword>
<dbReference type="CDD" id="cd19531">
    <property type="entry name" value="LCL_NRPS-like"/>
    <property type="match status" value="2"/>
</dbReference>
<dbReference type="PROSITE" id="PS50075">
    <property type="entry name" value="CARRIER"/>
    <property type="match status" value="3"/>
</dbReference>
<dbReference type="FunFam" id="1.10.1200.10:FF:000005">
    <property type="entry name" value="Nonribosomal peptide synthetase 1"/>
    <property type="match status" value="3"/>
</dbReference>
<keyword evidence="5" id="KW-0677">Repeat</keyword>
<dbReference type="Pfam" id="PF00501">
    <property type="entry name" value="AMP-binding"/>
    <property type="match status" value="3"/>
</dbReference>
<dbReference type="Gene3D" id="3.30.559.10">
    <property type="entry name" value="Chloramphenicol acetyltransferase-like domain"/>
    <property type="match status" value="5"/>
</dbReference>
<dbReference type="Gene3D" id="3.40.50.980">
    <property type="match status" value="4"/>
</dbReference>
<dbReference type="NCBIfam" id="NF003417">
    <property type="entry name" value="PRK04813.1"/>
    <property type="match status" value="3"/>
</dbReference>
<feature type="domain" description="Carrier" evidence="8">
    <location>
        <begin position="3584"/>
        <end position="3658"/>
    </location>
</feature>
<dbReference type="InterPro" id="IPR000873">
    <property type="entry name" value="AMP-dep_synth/lig_dom"/>
</dbReference>
<dbReference type="Pfam" id="PF00668">
    <property type="entry name" value="Condensation"/>
    <property type="match status" value="5"/>
</dbReference>
<dbReference type="PROSITE" id="PS00012">
    <property type="entry name" value="PHOSPHOPANTETHEINE"/>
    <property type="match status" value="3"/>
</dbReference>
<dbReference type="PANTHER" id="PTHR45527">
    <property type="entry name" value="NONRIBOSOMAL PEPTIDE SYNTHETASE"/>
    <property type="match status" value="1"/>
</dbReference>
<dbReference type="GO" id="GO:0008610">
    <property type="term" value="P:lipid biosynthetic process"/>
    <property type="evidence" value="ECO:0007669"/>
    <property type="project" value="UniProtKB-ARBA"/>
</dbReference>
<dbReference type="Gene3D" id="3.30.559.30">
    <property type="entry name" value="Nonribosomal peptide synthetase, condensation domain"/>
    <property type="match status" value="5"/>
</dbReference>
<comment type="similarity">
    <text evidence="2">Belongs to the ATP-dependent AMP-binding enzyme family.</text>
</comment>
<evidence type="ECO:0000313" key="10">
    <source>
        <dbReference type="Proteomes" id="UP000019277"/>
    </source>
</evidence>
<dbReference type="InterPro" id="IPR042099">
    <property type="entry name" value="ANL_N_sf"/>
</dbReference>
<dbReference type="FunFam" id="3.30.300.30:FF:000010">
    <property type="entry name" value="Enterobactin synthetase component F"/>
    <property type="match status" value="2"/>
</dbReference>
<comment type="caution">
    <text evidence="9">The sequence shown here is derived from an EMBL/GenBank/DDBJ whole genome shotgun (WGS) entry which is preliminary data.</text>
</comment>
<dbReference type="InterPro" id="IPR009081">
    <property type="entry name" value="PP-bd_ACP"/>
</dbReference>
<reference evidence="9 10" key="1">
    <citation type="journal article" date="2014" name="Genome Announc.">
        <title>Draft Genome Sequence of the Antitrypanosomally Active Sponge-Associated Bacterium Actinokineospora sp. Strain EG49.</title>
        <authorList>
            <person name="Harjes J."/>
            <person name="Ryu T."/>
            <person name="Abdelmohsen U.R."/>
            <person name="Moitinho-Silva L."/>
            <person name="Horn H."/>
            <person name="Ravasi T."/>
            <person name="Hentschel U."/>
        </authorList>
    </citation>
    <scope>NUCLEOTIDE SEQUENCE [LARGE SCALE GENOMIC DNA]</scope>
    <source>
        <strain evidence="9 10">EG49</strain>
    </source>
</reference>
<dbReference type="eggNOG" id="COG1020">
    <property type="taxonomic scope" value="Bacteria"/>
</dbReference>
<dbReference type="PANTHER" id="PTHR45527:SF14">
    <property type="entry name" value="PLIPASTATIN SYNTHASE SUBUNIT B"/>
    <property type="match status" value="1"/>
</dbReference>
<dbReference type="CDD" id="cd19534">
    <property type="entry name" value="E_NRPS"/>
    <property type="match status" value="2"/>
</dbReference>
<gene>
    <name evidence="9" type="ORF">UO65_0807</name>
</gene>
<dbReference type="PATRIC" id="fig|909613.9.peg.826"/>
<dbReference type="FunFam" id="3.40.50.980:FF:000001">
    <property type="entry name" value="Non-ribosomal peptide synthetase"/>
    <property type="match status" value="3"/>
</dbReference>
<dbReference type="GO" id="GO:0009239">
    <property type="term" value="P:enterobactin biosynthetic process"/>
    <property type="evidence" value="ECO:0007669"/>
    <property type="project" value="TreeGrafter"/>
</dbReference>
<proteinExistence type="inferred from homology"/>
<feature type="domain" description="Carrier" evidence="8">
    <location>
        <begin position="2526"/>
        <end position="2601"/>
    </location>
</feature>
<evidence type="ECO:0000256" key="5">
    <source>
        <dbReference type="ARBA" id="ARBA00022737"/>
    </source>
</evidence>
<dbReference type="Gene3D" id="3.30.300.30">
    <property type="match status" value="3"/>
</dbReference>
<dbReference type="FunFam" id="3.30.300.30:FF:000015">
    <property type="entry name" value="Nonribosomal peptide synthase SidD"/>
    <property type="match status" value="1"/>
</dbReference>
<dbReference type="NCBIfam" id="TIGR01733">
    <property type="entry name" value="AA-adenyl-dom"/>
    <property type="match status" value="3"/>
</dbReference>
<dbReference type="Gene3D" id="1.10.1200.10">
    <property type="entry name" value="ACP-like"/>
    <property type="match status" value="3"/>
</dbReference>
<dbReference type="OrthoDB" id="2472181at2"/>
<dbReference type="SMART" id="SM00823">
    <property type="entry name" value="PKS_PP"/>
    <property type="match status" value="3"/>
</dbReference>
<dbReference type="PROSITE" id="PS00455">
    <property type="entry name" value="AMP_BINDING"/>
    <property type="match status" value="2"/>
</dbReference>
<dbReference type="Gene3D" id="2.30.38.10">
    <property type="entry name" value="Luciferase, Domain 3"/>
    <property type="match status" value="2"/>
</dbReference>
<comment type="cofactor">
    <cofactor evidence="1">
        <name>pantetheine 4'-phosphate</name>
        <dbReference type="ChEBI" id="CHEBI:47942"/>
    </cofactor>
</comment>
<evidence type="ECO:0000256" key="7">
    <source>
        <dbReference type="SAM" id="MobiDB-lite"/>
    </source>
</evidence>
<evidence type="ECO:0000259" key="8">
    <source>
        <dbReference type="PROSITE" id="PS50075"/>
    </source>
</evidence>
<dbReference type="CDD" id="cd17643">
    <property type="entry name" value="A_NRPS_Cytc1-like"/>
    <property type="match status" value="1"/>
</dbReference>
<dbReference type="Proteomes" id="UP000019277">
    <property type="component" value="Unassembled WGS sequence"/>
</dbReference>
<dbReference type="RefSeq" id="WP_035278805.1">
    <property type="nucleotide sequence ID" value="NZ_AYXG01000029.1"/>
</dbReference>
<dbReference type="FunFam" id="3.40.50.980:FF:000002">
    <property type="entry name" value="Enterobactin synthetase component F"/>
    <property type="match status" value="1"/>
</dbReference>
<dbReference type="GO" id="GO:0005829">
    <property type="term" value="C:cytosol"/>
    <property type="evidence" value="ECO:0007669"/>
    <property type="project" value="TreeGrafter"/>
</dbReference>
<dbReference type="STRING" id="909613.UO65_0807"/>
<feature type="region of interest" description="Disordered" evidence="7">
    <location>
        <begin position="23"/>
        <end position="44"/>
    </location>
</feature>
<dbReference type="InterPro" id="IPR020845">
    <property type="entry name" value="AMP-binding_CS"/>
</dbReference>
<dbReference type="SUPFAM" id="SSF56801">
    <property type="entry name" value="Acetyl-CoA synthetase-like"/>
    <property type="match status" value="3"/>
</dbReference>
<dbReference type="InterPro" id="IPR010060">
    <property type="entry name" value="NRPS_synth"/>
</dbReference>
<dbReference type="SUPFAM" id="SSF47336">
    <property type="entry name" value="ACP-like"/>
    <property type="match status" value="3"/>
</dbReference>
<dbReference type="InterPro" id="IPR045851">
    <property type="entry name" value="AMP-bd_C_sf"/>
</dbReference>
<dbReference type="EMBL" id="AYXG01000029">
    <property type="protein sequence ID" value="EWC63892.1"/>
    <property type="molecule type" value="Genomic_DNA"/>
</dbReference>
<accession>W7J4F0</accession>
<dbReference type="CDD" id="cd05930">
    <property type="entry name" value="A_NRPS"/>
    <property type="match status" value="1"/>
</dbReference>
<keyword evidence="10" id="KW-1185">Reference proteome</keyword>
<dbReference type="SUPFAM" id="SSF52777">
    <property type="entry name" value="CoA-dependent acyltransferases"/>
    <property type="match status" value="10"/>
</dbReference>
<evidence type="ECO:0000256" key="3">
    <source>
        <dbReference type="ARBA" id="ARBA00022450"/>
    </source>
</evidence>
<evidence type="ECO:0000256" key="4">
    <source>
        <dbReference type="ARBA" id="ARBA00022553"/>
    </source>
</evidence>
<protein>
    <recommendedName>
        <fullName evidence="8">Carrier domain-containing protein</fullName>
    </recommendedName>
</protein>
<dbReference type="GO" id="GO:0031177">
    <property type="term" value="F:phosphopantetheine binding"/>
    <property type="evidence" value="ECO:0007669"/>
    <property type="project" value="InterPro"/>
</dbReference>
<evidence type="ECO:0000256" key="1">
    <source>
        <dbReference type="ARBA" id="ARBA00001957"/>
    </source>
</evidence>
<dbReference type="InterPro" id="IPR006162">
    <property type="entry name" value="Ppantetheine_attach_site"/>
</dbReference>
<dbReference type="InterPro" id="IPR020806">
    <property type="entry name" value="PKS_PP-bd"/>
</dbReference>
<dbReference type="InterPro" id="IPR010071">
    <property type="entry name" value="AA_adenyl_dom"/>
</dbReference>
<keyword evidence="6" id="KW-0045">Antibiotic biosynthesis</keyword>
<dbReference type="CDD" id="cd19543">
    <property type="entry name" value="DCL_NRPS"/>
    <property type="match status" value="1"/>
</dbReference>
<name>W7J4F0_9PSEU</name>
<evidence type="ECO:0000256" key="2">
    <source>
        <dbReference type="ARBA" id="ARBA00006432"/>
    </source>
</evidence>
<organism evidence="9 10">
    <name type="scientific">Actinokineospora spheciospongiae</name>
    <dbReference type="NCBI Taxonomy" id="909613"/>
    <lineage>
        <taxon>Bacteria</taxon>
        <taxon>Bacillati</taxon>
        <taxon>Actinomycetota</taxon>
        <taxon>Actinomycetes</taxon>
        <taxon>Pseudonocardiales</taxon>
        <taxon>Pseudonocardiaceae</taxon>
        <taxon>Actinokineospora</taxon>
    </lineage>
</organism>
<dbReference type="InterPro" id="IPR023213">
    <property type="entry name" value="CAT-like_dom_sf"/>
</dbReference>
<dbReference type="FunFam" id="3.40.50.12780:FF:000012">
    <property type="entry name" value="Non-ribosomal peptide synthetase"/>
    <property type="match status" value="2"/>
</dbReference>
<dbReference type="FunFam" id="2.30.38.10:FF:000001">
    <property type="entry name" value="Non-ribosomal peptide synthetase PvdI"/>
    <property type="match status" value="2"/>
</dbReference>
<dbReference type="Pfam" id="PF00550">
    <property type="entry name" value="PP-binding"/>
    <property type="match status" value="3"/>
</dbReference>
<dbReference type="GO" id="GO:0047527">
    <property type="term" value="F:2,3-dihydroxybenzoate-serine ligase activity"/>
    <property type="evidence" value="ECO:0007669"/>
    <property type="project" value="TreeGrafter"/>
</dbReference>
<dbReference type="NCBIfam" id="TIGR01720">
    <property type="entry name" value="NRPS-para261"/>
    <property type="match status" value="1"/>
</dbReference>
<sequence>MTTPDPVDRIAALPAALQERLRRKLSGQARRTTGQIAPAPRDRPLPLSSAQQRLWFLDQFTPGSTEYTSALALRLRGELDVPALRLALTCLVERHEVLRTTFSAEDGRGVQVVHPPAEPPVSLLDLGGDPGGLDGTLRAELDRPFDLRTGPLFRVVLARVSADEHVLLLCAHHTVVDGWTMGVLTEELAVFYAAARTAPDTARAALPAPQLQYADFAVWQQERLTDAAVAGHLDFWGRALAGLRPLDLPTDRPRPAVRGSAGATRERVLPAGLAAGLRALCVGQRVTLFTALVAATQALLARYTRQDDIAVGTVTAGRNQPELAKLAGLFVNTVVLRSTVDSQRSFRDLLGAVHATVLDAFSHDEVPFERLMEYLKVPRDVSRTPLFDVMVVLQNAGAGAPALPGLVAEPVDLAQENANFDLSLEFEEQGDGLCMRFNHSTDLFDAETVDDMAARLELLLTAVVTDPDRPLRDIALVTEAEQAALLTAPPAPATSESTLPELFAAQAARRPDATAVVLDGETTTYAQLNERANRLAHLLIERGVGAERLVALALPRSVELVVAVLAVLKAGGAYLPIDPEYPAERIAYLLGDAEPALMLSTGNPLSGVDSAVPVVRLDDPETTDALGRCPATDPAPNPAGPDAAAYAIYTSGSTGKPKGVVVPHRNVVRLLSATDSWFGFDETDVWTLFHSYAFDFSVWELWGPLLNGGTLVVVPHAVTRSPADFLRLLATEKVTVLNQTPSAFYQLAAADRDQPDVGADLALRVVVFGGEALDPARLLDWSTRHPLERTRLVNMYGITETTVHTTFHELTGADLAAPSGSPIGESIPDLRLHLLDQHLNPVPPGMVGELYVAGPGVARGYLGRPGLTAQRFVADPFGPPGARMYRSGDLARRDHRGGLEYRGRADDQVKVRGFRIELGEIEAALVAHPEVTGAAVVVSEGAGGHQRLVGYVVGAQAPEPAELRTWLRRGLPEHMVPAVFVALDRLPLTPNGKLDRAALPAAEVTTTATEDRVPPRGPVETALVEVWRDVLGVDAVGVTDNFFELGGDSILSIQVVSRARREGLRFTTRQMFLHQSIAELAAVVDTATAPAAVERVTGPAPLTPIQRWFFNEIGSRDHYAMSVMLNLRGPVDPAALSGALDALLDHHDTLRLRFTEVDGQWSQDVVDVPRGTTLTTVDLSAVLEPDRVAEVERHAVAAQSGMDPKTGPLLRAVLFTDDTGPARLLIAAHHLVVDGVSWRILLADLETAHGQVAAGTPVQLPPTTTGYRDWARRLSEHVASGGFAEEAAYWATALDGVPTDLPVDHDGDNTVGSTRVVTARLDRATTDALLRQAPPVYRTRIDDLLLSALGRVLADWTGRDSVLIGMEGHGREDLVAPGGADAPQSDVDLSGTVGWFTAKYPLVLRLPAGRGRWAETIKSVKEQIRSVPGKGLGYEALRYLGTGGAALAADPVPQVWFNYHGQWDAGSPGSGLLGTRCAPVGSDHAPADTRSHLLDVTGMVEDGELELSWLYSAEVHDEHTVRDLADALVAALRELVAHCAEPASGGATPSDFPLAKLTQAQVDLIAADGRDVEDVYPATPMQAGMLFHSLVDTEVGAYSDQARLRLAGMSDPALLAEAWQRVVDRTPALRTHLAWDGVDEPVQVVRRRVTLPVTHHDWRGRPDVERDLADLLVADRGVGFDLATAPLTRVSVVRLTDDEAVLVWSFHHVLLDGWSVAQVFAEVAECYTALLEGRAPDLPTRRPFREYVRWLGTLPPEQAEKHWGAVLAGFGRPTPLPYDRTPGPAHRGESSAVVRTVVDVEWSARLDATARRNGLTVNTLVQGAWALLLARHSGERDVVFGTTVSGRPAELAGVESMVGMFVNSVPTRAAVDESEPAVSWLRRLQAEQTESRAHEATSLARLRSFTDLPAGENLFNSMVVFENYPLSDAAEVGALRVVDVHAVDTTTFPLSLSAHLHDRLNLALSYDPTLFDHDTVQRLVEQLWSLLNGIAVDPERPLGDLPWLSAADRQTLLVECNDTAAEVPTALFTDAFAARAATDPEATALVHGDTRLSFAELDSRANRLAHHLVSLGLRQEQVVAVALPRGADAVLALLAVLKAGGVYLPVDPKLPAERLALITEDATPALVITTATDAGPLPGVPEVFVDDPATAALPETAPPAPRPENAAYVIYTSGSTGRPKGVVVDHRGLGNLCHDRVAAMAGHGRLRMAMTSPFSFDASLEEVVLLAGGHELHVVDESIRLDAEALVGYVTDARLDLLNLTPSYLRQLMPAGLLDGPGHRPSVLLIGGEACGEVLWRELAALPDTASYNLYGPTECTVDALSAPVAGDKPVLGVPLRNVRAHVLDARLRPVPVGVIGELYLAGDQLARGYLGRPGLTAGRFVADPFGPPGSRLYRTGDLARWNPDLVLEYRGRADEQVKVRGHRIEPGEVETALLAHPGITEVAVVAHDAGDGHRRLVAYLVPGVPDAAPGAAELTGMLRATLPEYMVPSVFMPVPALPRNRNGKLNRRALPAPDPVVAERAGHQEPRTETERVIARIFGEVLGVDRVGARDGFFDLGGDSILSIRVISRLRAELDVALSPHALFTTPAVADLAQAVQAQRGVVAAAHAPIPTTSGERAPLSFAQQRLWFLQQFTPDSVEHVAPVTLRLRGDLVEDALRTALTALVARQSALRTTFPAVDGVPTQVVHPPAPVDLPVVDASAHTDPQSEVDRLLAEDARTRFDLAEGPLLRARLLRVSDREHVLSIVLHHIVTDGWSAGLIVDELAEGYRAALADRPADLPPLPVHYPDFAAWQRERLAGEALHTDLDYWRGQLADSLPLDLPTDRPRPAVHTTNGALVDFELPAELTGRLRGLGRTGGGTLFTTLVAACQVLLGRWAGQDDVTVGTVVSGRDRADLTDLVGCFVNTLVLRGHVPDQAPFSEFVATTNKTVLAAFAHQDVPFEQLVDRLAPERDPSRTPLFQAAVVLQNTPRSRIALPDLTVEQVPLPVRTASFDVLFQFEEVGDRLHVALNYNTDLFDETTVQRLAGHLRTLLDGVAADPGRPVADLPMVPDDELALLTDQWSGRGVPVVSSEDTVVGAFARMCESTPNAVAVASGAVSLTYRELDARANRLAHRLLAEGVRREDRVGILLGRSPAVVVAVLGVLKAGAAYVPLDLRAPVERLRELLAGVDVRVLVTDQEWAPTASAAHVGNHIVVDSAVVGGAAQDDQWPDTAPDITPHPDDVAYVMHTSGSTGRPKGVAISHRGIVGFAADGCFSADGARRVLMHATLAFDASTYELWVPLLRGGSVVVAPPGELDVDTLRAVIAEQRVSGLLLTSGLFRVVATEAPEILTGVSEVLAGGDVVPGGAVRRVLAACPGITVVNAYGPTEVTVMASSHPMRAADEVNDVAPIGRPLDATRVFVLDARLRPAPVGVAGELYVVGTGLARGYVGQPGVTAERFVACPFVPGARMYRTGDLVRWRADGLLEFVGRSDEQVKIRGFRVELGEIESALVEHPDIAEAVVTARRRDGRTRLAAHLLAAPDRTVQVDTLPAYLRGTLPDYMVPSAFAVLDRLPLSANGKVDRRKLPDLEATEQAAPEHVPPRTPVEAALVEVWATVLDNDRIGVTDNFFELGGDSILSIQVAARARSAGLAVTSKDIFLNPTVAALAEVTGAMEEQSDDRALVEGAVALTPIQRWFLDHRSVPQHFDQSVLVELAPDVDRAALRSALTALTTQHDALRMRFERVDGTWHQHNAATEPADLLTTHDLSELDGDGLRAAMAEVAQRMQSGVDLATGPLLRAALFDLGPDRAPQLFVAVHHLVVDAVSWQTLLADLDTAHRQAAAGEPVDLGRKTTSFQAWAERLTEHTRGGGFDDELPHWQGIDGADAALPEPDAPADATPGAAVVEFTLDPEDTDDLLHRVPAVYRTRINEVLLTALSWAVSRWTGRQRVLLDLEGHGREELFDDVDLSRTVGWFTTLYPVALEVPPDLAPDSVALVKSVRRALRTVPGNGIGHGALRHLSDAPQVGPNTAMVFNYLGQWDGPTATGGGLCRALLPTFNHDHDPNDHGAHELEVVGGIRDGKLGFSCHYRGERYREATITTLMADFADALRRIAATAGGRQVAP</sequence>
<dbReference type="InterPro" id="IPR001242">
    <property type="entry name" value="Condensation_dom"/>
</dbReference>
<dbReference type="GO" id="GO:0009366">
    <property type="term" value="C:enterobactin synthetase complex"/>
    <property type="evidence" value="ECO:0007669"/>
    <property type="project" value="TreeGrafter"/>
</dbReference>
<evidence type="ECO:0000313" key="9">
    <source>
        <dbReference type="EMBL" id="EWC63892.1"/>
    </source>
</evidence>
<dbReference type="GO" id="GO:0043041">
    <property type="term" value="P:amino acid activation for nonribosomal peptide biosynthetic process"/>
    <property type="evidence" value="ECO:0007669"/>
    <property type="project" value="TreeGrafter"/>
</dbReference>
<evidence type="ECO:0000256" key="6">
    <source>
        <dbReference type="ARBA" id="ARBA00023194"/>
    </source>
</evidence>
<dbReference type="InterPro" id="IPR036736">
    <property type="entry name" value="ACP-like_sf"/>
</dbReference>
<dbReference type="Gene3D" id="3.40.50.12780">
    <property type="entry name" value="N-terminal domain of ligase-like"/>
    <property type="match status" value="1"/>
</dbReference>
<dbReference type="Pfam" id="PF13193">
    <property type="entry name" value="AMP-binding_C"/>
    <property type="match status" value="3"/>
</dbReference>